<feature type="region of interest" description="Disordered" evidence="1">
    <location>
        <begin position="1"/>
        <end position="57"/>
    </location>
</feature>
<dbReference type="InterPro" id="IPR049785">
    <property type="entry name" value="GT-D-like_firm"/>
</dbReference>
<dbReference type="Pfam" id="PF22882">
    <property type="entry name" value="GT-D-like"/>
    <property type="match status" value="1"/>
</dbReference>
<sequence>MIAPSPGKVAKEANVSAASKGVKVHPPARTEAKPLAAKSHSGRTTIKRGGKKNSVAKRKTFARKRRVYKKRREVPAVQPAIERVGEEAVEEKRSYEQGYQDGLNDSGERILADQLPADMIIPDISLHEAVAAGVELLRKRGVPLLDSNSVYEELETALREKRPYAFVRLGDGELLTLAQDNVLTIPEIKRAGPFLPYAGITVPNLEARDELASCLKVATLVGVPMSRHPHFQPLLFAVLRAHGIDYRTLRYTTSTMNYLLEEQGLLLRLLSGRNIVIIGDVAAQLKQTLEAKGLTITGIVTPVNGYDDVTRVLSEAMQHDFDIALVAAGIAAIPIAVHLAGMSGKVTFDFGHLADRMAGLARPERNE</sequence>
<name>A0ABV8SAI9_9BACL</name>
<feature type="domain" description="GT-D fold-like" evidence="2">
    <location>
        <begin position="146"/>
        <end position="357"/>
    </location>
</feature>
<organism evidence="3 4">
    <name type="scientific">Cohnella boryungensis</name>
    <dbReference type="NCBI Taxonomy" id="768479"/>
    <lineage>
        <taxon>Bacteria</taxon>
        <taxon>Bacillati</taxon>
        <taxon>Bacillota</taxon>
        <taxon>Bacilli</taxon>
        <taxon>Bacillales</taxon>
        <taxon>Paenibacillaceae</taxon>
        <taxon>Cohnella</taxon>
    </lineage>
</organism>
<dbReference type="Proteomes" id="UP001595755">
    <property type="component" value="Unassembled WGS sequence"/>
</dbReference>
<evidence type="ECO:0000313" key="3">
    <source>
        <dbReference type="EMBL" id="MFC4304594.1"/>
    </source>
</evidence>
<evidence type="ECO:0000256" key="1">
    <source>
        <dbReference type="SAM" id="MobiDB-lite"/>
    </source>
</evidence>
<dbReference type="InterPro" id="IPR055171">
    <property type="entry name" value="GT-D-like"/>
</dbReference>
<dbReference type="NCBIfam" id="NF040628">
    <property type="entry name" value="GT-D_rel"/>
    <property type="match status" value="1"/>
</dbReference>
<accession>A0ABV8SAI9</accession>
<keyword evidence="4" id="KW-1185">Reference proteome</keyword>
<dbReference type="EMBL" id="JBHSED010000029">
    <property type="protein sequence ID" value="MFC4304594.1"/>
    <property type="molecule type" value="Genomic_DNA"/>
</dbReference>
<reference evidence="4" key="1">
    <citation type="journal article" date="2019" name="Int. J. Syst. Evol. Microbiol.">
        <title>The Global Catalogue of Microorganisms (GCM) 10K type strain sequencing project: providing services to taxonomists for standard genome sequencing and annotation.</title>
        <authorList>
            <consortium name="The Broad Institute Genomics Platform"/>
            <consortium name="The Broad Institute Genome Sequencing Center for Infectious Disease"/>
            <person name="Wu L."/>
            <person name="Ma J."/>
        </authorList>
    </citation>
    <scope>NUCLEOTIDE SEQUENCE [LARGE SCALE GENOMIC DNA]</scope>
    <source>
        <strain evidence="4">CGMCC 4.1641</strain>
    </source>
</reference>
<protein>
    <submittedName>
        <fullName evidence="3">GT-D fold domain-containing glycosyltransferase</fullName>
    </submittedName>
</protein>
<comment type="caution">
    <text evidence="3">The sequence shown here is derived from an EMBL/GenBank/DDBJ whole genome shotgun (WGS) entry which is preliminary data.</text>
</comment>
<evidence type="ECO:0000259" key="2">
    <source>
        <dbReference type="Pfam" id="PF22882"/>
    </source>
</evidence>
<feature type="compositionally biased region" description="Basic residues" evidence="1">
    <location>
        <begin position="45"/>
        <end position="57"/>
    </location>
</feature>
<gene>
    <name evidence="3" type="ORF">ACFO1S_14285</name>
</gene>
<dbReference type="RefSeq" id="WP_204604787.1">
    <property type="nucleotide sequence ID" value="NZ_JBHSED010000029.1"/>
</dbReference>
<evidence type="ECO:0000313" key="4">
    <source>
        <dbReference type="Proteomes" id="UP001595755"/>
    </source>
</evidence>
<proteinExistence type="predicted"/>